<gene>
    <name evidence="1" type="ORF">SAMN05216559_4046</name>
</gene>
<dbReference type="GO" id="GO:0032259">
    <property type="term" value="P:methylation"/>
    <property type="evidence" value="ECO:0007669"/>
    <property type="project" value="UniProtKB-KW"/>
</dbReference>
<dbReference type="InterPro" id="IPR029063">
    <property type="entry name" value="SAM-dependent_MTases_sf"/>
</dbReference>
<dbReference type="OrthoDB" id="1018at2157"/>
<keyword evidence="1" id="KW-0489">Methyltransferase</keyword>
<dbReference type="Proteomes" id="UP000199062">
    <property type="component" value="Unassembled WGS sequence"/>
</dbReference>
<dbReference type="EMBL" id="FOZK01000005">
    <property type="protein sequence ID" value="SFS12233.1"/>
    <property type="molecule type" value="Genomic_DNA"/>
</dbReference>
<organism evidence="1 2">
    <name type="scientific">Halomicrobium zhouii</name>
    <dbReference type="NCBI Taxonomy" id="767519"/>
    <lineage>
        <taxon>Archaea</taxon>
        <taxon>Methanobacteriati</taxon>
        <taxon>Methanobacteriota</taxon>
        <taxon>Stenosarchaea group</taxon>
        <taxon>Halobacteria</taxon>
        <taxon>Halobacteriales</taxon>
        <taxon>Haloarculaceae</taxon>
        <taxon>Halomicrobium</taxon>
    </lineage>
</organism>
<reference evidence="1 2" key="1">
    <citation type="submission" date="2016-10" db="EMBL/GenBank/DDBJ databases">
        <authorList>
            <person name="de Groot N.N."/>
        </authorList>
    </citation>
    <scope>NUCLEOTIDE SEQUENCE [LARGE SCALE GENOMIC DNA]</scope>
    <source>
        <strain evidence="1 2">CGMCC 1.10457</strain>
    </source>
</reference>
<dbReference type="Gene3D" id="3.40.50.150">
    <property type="entry name" value="Vaccinia Virus protein VP39"/>
    <property type="match status" value="1"/>
</dbReference>
<dbReference type="SUPFAM" id="SSF53335">
    <property type="entry name" value="S-adenosyl-L-methionine-dependent methyltransferases"/>
    <property type="match status" value="1"/>
</dbReference>
<proteinExistence type="predicted"/>
<keyword evidence="1" id="KW-0808">Transferase</keyword>
<dbReference type="Pfam" id="PF13489">
    <property type="entry name" value="Methyltransf_23"/>
    <property type="match status" value="1"/>
</dbReference>
<evidence type="ECO:0000313" key="1">
    <source>
        <dbReference type="EMBL" id="SFS12233.1"/>
    </source>
</evidence>
<dbReference type="GO" id="GO:0008168">
    <property type="term" value="F:methyltransferase activity"/>
    <property type="evidence" value="ECO:0007669"/>
    <property type="project" value="UniProtKB-KW"/>
</dbReference>
<evidence type="ECO:0000313" key="2">
    <source>
        <dbReference type="Proteomes" id="UP000199062"/>
    </source>
</evidence>
<dbReference type="AlphaFoldDB" id="A0A1I6M9D8"/>
<dbReference type="RefSeq" id="WP_089819125.1">
    <property type="nucleotide sequence ID" value="NZ_FOZK01000005.1"/>
</dbReference>
<accession>A0A1I6M9D8</accession>
<sequence length="91" mass="10145">MTDRAVQDPEAFYDEYGHEEWERLERSLHGRLEWEGTVEYLEGHLPDGGRVLDAGGGAGRYTVWLAEQGYDVALVDVSARTGPSSTCRPTC</sequence>
<protein>
    <submittedName>
        <fullName evidence="1">Methyltransferase domain-containing protein</fullName>
    </submittedName>
</protein>
<keyword evidence="2" id="KW-1185">Reference proteome</keyword>
<name>A0A1I6M9D8_9EURY</name>
<dbReference type="STRING" id="767519.SAMN05216559_4046"/>